<feature type="repeat" description="ANK" evidence="3">
    <location>
        <begin position="264"/>
        <end position="296"/>
    </location>
</feature>
<proteinExistence type="predicted"/>
<evidence type="ECO:0000256" key="2">
    <source>
        <dbReference type="ARBA" id="ARBA00023043"/>
    </source>
</evidence>
<feature type="repeat" description="ANK" evidence="3">
    <location>
        <begin position="335"/>
        <end position="367"/>
    </location>
</feature>
<sequence length="534" mass="58487">MSLSTGDRVRRLPSHVWDQHRSDIEQLYITDNCTLKEVMKAMEAKGLKASEQQYKIKFTEWQISKYRKRGGQKRADRGDPSTSQTDSTRATVPQLPNPVLPNPQPLRTPFVDAPIGDMGFDPMMEYLSNMPYHPHTSEPLNLGIQQGEGSVALLMPRTASTKDRQPIHLAAQSGYLDMVKLLLEKDSTCASVPSSSGSTAIWLAAQQGHLEIVRLLVKCRGIDVNAATTDDMRTPIHQAAQNGHVDIVKLLLDANAEHDQPDSDNITPLWSAAQQGYNEIVQILIEKGANKEIASKDGNRRPIHQAAQNGHVEIIKKLLEAGAQVDPHKDSYDDETPSPLWLAAQGGHCEVAELLIQKGADVNFSIHPSKRFAIHQAAQKGNAEVVRLLIKNGADVDAREEDGWPPLMIAAQENHIGTVNLLLEQNANVNAEEKDGATALWVASQQGHTQVIQKLIDRGAKSLATRSSLRRPIHQAAQNGHLEAVKLLLKLDSEDINIEEGKGATPLLLASQGETAGHLAVARYLIENDAAIVT</sequence>
<dbReference type="AlphaFoldDB" id="A0A2K0UP00"/>
<feature type="repeat" description="ANK" evidence="3">
    <location>
        <begin position="231"/>
        <end position="263"/>
    </location>
</feature>
<dbReference type="PANTHER" id="PTHR24166">
    <property type="entry name" value="ROLLING PEBBLES, ISOFORM B"/>
    <property type="match status" value="1"/>
</dbReference>
<dbReference type="PRINTS" id="PR01415">
    <property type="entry name" value="ANKYRIN"/>
</dbReference>
<dbReference type="PANTHER" id="PTHR24166:SF48">
    <property type="entry name" value="PROTEIN VAPYRIN"/>
    <property type="match status" value="1"/>
</dbReference>
<feature type="repeat" description="ANK" evidence="3">
    <location>
        <begin position="162"/>
        <end position="187"/>
    </location>
</feature>
<feature type="repeat" description="ANK" evidence="3">
    <location>
        <begin position="435"/>
        <end position="467"/>
    </location>
</feature>
<organism evidence="6 7">
    <name type="scientific">Trichoderma harzianum</name>
    <name type="common">Hypocrea lixii</name>
    <dbReference type="NCBI Taxonomy" id="5544"/>
    <lineage>
        <taxon>Eukaryota</taxon>
        <taxon>Fungi</taxon>
        <taxon>Dikarya</taxon>
        <taxon>Ascomycota</taxon>
        <taxon>Pezizomycotina</taxon>
        <taxon>Sordariomycetes</taxon>
        <taxon>Hypocreomycetidae</taxon>
        <taxon>Hypocreales</taxon>
        <taxon>Hypocreaceae</taxon>
        <taxon>Trichoderma</taxon>
    </lineage>
</organism>
<feature type="repeat" description="ANK" evidence="3">
    <location>
        <begin position="298"/>
        <end position="330"/>
    </location>
</feature>
<dbReference type="InterPro" id="IPR025676">
    <property type="entry name" value="Clr5_dom"/>
</dbReference>
<evidence type="ECO:0000256" key="1">
    <source>
        <dbReference type="ARBA" id="ARBA00022737"/>
    </source>
</evidence>
<dbReference type="OrthoDB" id="20872at2759"/>
<comment type="caution">
    <text evidence="6">The sequence shown here is derived from an EMBL/GenBank/DDBJ whole genome shotgun (WGS) entry which is preliminary data.</text>
</comment>
<feature type="compositionally biased region" description="Polar residues" evidence="4">
    <location>
        <begin position="80"/>
        <end position="91"/>
    </location>
</feature>
<feature type="repeat" description="ANK" evidence="3">
    <location>
        <begin position="369"/>
        <end position="401"/>
    </location>
</feature>
<dbReference type="Pfam" id="PF12796">
    <property type="entry name" value="Ank_2"/>
    <property type="match status" value="5"/>
</dbReference>
<dbReference type="PROSITE" id="PS50297">
    <property type="entry name" value="ANK_REP_REGION"/>
    <property type="match status" value="9"/>
</dbReference>
<dbReference type="InterPro" id="IPR002110">
    <property type="entry name" value="Ankyrin_rpt"/>
</dbReference>
<dbReference type="SUPFAM" id="SSF48403">
    <property type="entry name" value="Ankyrin repeat"/>
    <property type="match status" value="1"/>
</dbReference>
<evidence type="ECO:0000313" key="7">
    <source>
        <dbReference type="Proteomes" id="UP000236290"/>
    </source>
</evidence>
<feature type="compositionally biased region" description="Pro residues" evidence="4">
    <location>
        <begin position="95"/>
        <end position="106"/>
    </location>
</feature>
<accession>A0A2K0UP00</accession>
<keyword evidence="1" id="KW-0677">Repeat</keyword>
<evidence type="ECO:0000256" key="3">
    <source>
        <dbReference type="PROSITE-ProRule" id="PRU00023"/>
    </source>
</evidence>
<name>A0A2K0UP00_TRIHA</name>
<feature type="repeat" description="ANK" evidence="3">
    <location>
        <begin position="402"/>
        <end position="434"/>
    </location>
</feature>
<dbReference type="SMART" id="SM00248">
    <property type="entry name" value="ANK"/>
    <property type="match status" value="11"/>
</dbReference>
<feature type="region of interest" description="Disordered" evidence="4">
    <location>
        <begin position="67"/>
        <end position="107"/>
    </location>
</feature>
<dbReference type="InterPro" id="IPR036770">
    <property type="entry name" value="Ankyrin_rpt-contain_sf"/>
</dbReference>
<evidence type="ECO:0000313" key="6">
    <source>
        <dbReference type="EMBL" id="PNP59488.1"/>
    </source>
</evidence>
<dbReference type="Gene3D" id="1.25.40.20">
    <property type="entry name" value="Ankyrin repeat-containing domain"/>
    <property type="match status" value="4"/>
</dbReference>
<feature type="repeat" description="ANK" evidence="3">
    <location>
        <begin position="196"/>
        <end position="218"/>
    </location>
</feature>
<dbReference type="Proteomes" id="UP000236290">
    <property type="component" value="Unassembled WGS sequence"/>
</dbReference>
<dbReference type="PROSITE" id="PS50088">
    <property type="entry name" value="ANK_REPEAT"/>
    <property type="match status" value="9"/>
</dbReference>
<dbReference type="Pfam" id="PF14420">
    <property type="entry name" value="Clr5"/>
    <property type="match status" value="1"/>
</dbReference>
<dbReference type="EMBL" id="MTYI01000007">
    <property type="protein sequence ID" value="PNP59488.1"/>
    <property type="molecule type" value="Genomic_DNA"/>
</dbReference>
<keyword evidence="2 3" id="KW-0040">ANK repeat</keyword>
<dbReference type="InterPro" id="IPR050889">
    <property type="entry name" value="Dendritic_Spine_Reg/Scaffold"/>
</dbReference>
<evidence type="ECO:0000256" key="4">
    <source>
        <dbReference type="SAM" id="MobiDB-lite"/>
    </source>
</evidence>
<reference evidence="6 7" key="1">
    <citation type="submission" date="2017-02" db="EMBL/GenBank/DDBJ databases">
        <title>Genomes of Trichoderma spp. with biocontrol activity.</title>
        <authorList>
            <person name="Gardiner D."/>
            <person name="Kazan K."/>
            <person name="Vos C."/>
            <person name="Harvey P."/>
        </authorList>
    </citation>
    <scope>NUCLEOTIDE SEQUENCE [LARGE SCALE GENOMIC DNA]</scope>
    <source>
        <strain evidence="6 7">Tr1</strain>
    </source>
</reference>
<protein>
    <recommendedName>
        <fullName evidence="5">Clr5 domain-containing protein</fullName>
    </recommendedName>
</protein>
<gene>
    <name evidence="6" type="ORF">THARTR1_00978</name>
</gene>
<evidence type="ECO:0000259" key="5">
    <source>
        <dbReference type="Pfam" id="PF14420"/>
    </source>
</evidence>
<feature type="domain" description="Clr5" evidence="5">
    <location>
        <begin position="14"/>
        <end position="65"/>
    </location>
</feature>